<evidence type="ECO:0000256" key="6">
    <source>
        <dbReference type="ARBA" id="ARBA00023004"/>
    </source>
</evidence>
<evidence type="ECO:0000259" key="11">
    <source>
        <dbReference type="PROSITE" id="PS01033"/>
    </source>
</evidence>
<protein>
    <recommendedName>
        <fullName evidence="2">nitric oxide dioxygenase</fullName>
        <ecNumber evidence="2">1.14.12.17</ecNumber>
    </recommendedName>
</protein>
<evidence type="ECO:0000256" key="10">
    <source>
        <dbReference type="RuleBase" id="RU000356"/>
    </source>
</evidence>
<accession>A0ABP1FCZ9</accession>
<dbReference type="RefSeq" id="WP_348739845.1">
    <property type="nucleotide sequence ID" value="NZ_CAXJRC010000044.1"/>
</dbReference>
<keyword evidence="5" id="KW-0479">Metal-binding</keyword>
<dbReference type="PRINTS" id="PR00410">
    <property type="entry name" value="PHEHYDRXLASE"/>
</dbReference>
<dbReference type="EC" id="1.14.12.17" evidence="2"/>
<dbReference type="Pfam" id="PF00042">
    <property type="entry name" value="Globin"/>
    <property type="match status" value="1"/>
</dbReference>
<keyword evidence="14" id="KW-1185">Reference proteome</keyword>
<keyword evidence="6" id="KW-0408">Iron</keyword>
<dbReference type="CDD" id="cd06184">
    <property type="entry name" value="flavohem_like_fad_nad_binding"/>
    <property type="match status" value="1"/>
</dbReference>
<proteinExistence type="inferred from homology"/>
<organism evidence="13 14">
    <name type="scientific">Tenacibaculum vairaonense</name>
    <dbReference type="NCBI Taxonomy" id="3137860"/>
    <lineage>
        <taxon>Bacteria</taxon>
        <taxon>Pseudomonadati</taxon>
        <taxon>Bacteroidota</taxon>
        <taxon>Flavobacteriia</taxon>
        <taxon>Flavobacteriales</taxon>
        <taxon>Flavobacteriaceae</taxon>
        <taxon>Tenacibaculum</taxon>
    </lineage>
</organism>
<dbReference type="Proteomes" id="UP001497602">
    <property type="component" value="Unassembled WGS sequence"/>
</dbReference>
<dbReference type="Gene3D" id="3.40.50.80">
    <property type="entry name" value="Nucleotide-binding domain of ferredoxin-NADP reductase (FNR) module"/>
    <property type="match status" value="1"/>
</dbReference>
<dbReference type="InterPro" id="IPR009050">
    <property type="entry name" value="Globin-like_sf"/>
</dbReference>
<comment type="catalytic activity">
    <reaction evidence="8">
        <text>2 nitric oxide + NADH + 2 O2 = 2 nitrate + NAD(+) + H(+)</text>
        <dbReference type="Rhea" id="RHEA:19469"/>
        <dbReference type="ChEBI" id="CHEBI:15378"/>
        <dbReference type="ChEBI" id="CHEBI:15379"/>
        <dbReference type="ChEBI" id="CHEBI:16480"/>
        <dbReference type="ChEBI" id="CHEBI:17632"/>
        <dbReference type="ChEBI" id="CHEBI:57540"/>
        <dbReference type="ChEBI" id="CHEBI:57945"/>
        <dbReference type="EC" id="1.14.12.17"/>
    </reaction>
</comment>
<gene>
    <name evidence="13" type="primary">hmp</name>
    <name evidence="13" type="ORF">T190115A13A_70028</name>
</gene>
<dbReference type="CDD" id="cd08922">
    <property type="entry name" value="FHb-globin"/>
    <property type="match status" value="1"/>
</dbReference>
<dbReference type="InterPro" id="IPR012292">
    <property type="entry name" value="Globin/Proto"/>
</dbReference>
<dbReference type="NCBIfam" id="NF009805">
    <property type="entry name" value="PRK13289.1"/>
    <property type="match status" value="1"/>
</dbReference>
<evidence type="ECO:0000256" key="1">
    <source>
        <dbReference type="ARBA" id="ARBA00006401"/>
    </source>
</evidence>
<dbReference type="GO" id="GO:0008941">
    <property type="term" value="F:nitric oxide dioxygenase NAD(P)H activity"/>
    <property type="evidence" value="ECO:0007669"/>
    <property type="project" value="UniProtKB-EC"/>
</dbReference>
<evidence type="ECO:0000313" key="14">
    <source>
        <dbReference type="Proteomes" id="UP001497602"/>
    </source>
</evidence>
<dbReference type="PANTHER" id="PTHR43396:SF3">
    <property type="entry name" value="FLAVOHEMOPROTEIN"/>
    <property type="match status" value="1"/>
</dbReference>
<keyword evidence="3 10" id="KW-0349">Heme</keyword>
<feature type="domain" description="Globin" evidence="11">
    <location>
        <begin position="1"/>
        <end position="138"/>
    </location>
</feature>
<evidence type="ECO:0000256" key="2">
    <source>
        <dbReference type="ARBA" id="ARBA00012229"/>
    </source>
</evidence>
<dbReference type="PANTHER" id="PTHR43396">
    <property type="entry name" value="FLAVOHEMOPROTEIN"/>
    <property type="match status" value="1"/>
</dbReference>
<reference evidence="13 14" key="1">
    <citation type="submission" date="2024-05" db="EMBL/GenBank/DDBJ databases">
        <authorList>
            <person name="Duchaud E."/>
        </authorList>
    </citation>
    <scope>NUCLEOTIDE SEQUENCE [LARGE SCALE GENOMIC DNA]</scope>
    <source>
        <strain evidence="13">Ena-SAMPLE-TAB-13-05-2024-13:56:06:370-140305</strain>
    </source>
</reference>
<comment type="caution">
    <text evidence="13">The sequence shown here is derived from an EMBL/GenBank/DDBJ whole genome shotgun (WGS) entry which is preliminary data.</text>
</comment>
<dbReference type="EMBL" id="CAXJRC010000044">
    <property type="protein sequence ID" value="CAL2108255.1"/>
    <property type="molecule type" value="Genomic_DNA"/>
</dbReference>
<keyword evidence="7" id="KW-0520">NAD</keyword>
<evidence type="ECO:0000256" key="3">
    <source>
        <dbReference type="ARBA" id="ARBA00022617"/>
    </source>
</evidence>
<evidence type="ECO:0000256" key="7">
    <source>
        <dbReference type="ARBA" id="ARBA00023027"/>
    </source>
</evidence>
<dbReference type="InterPro" id="IPR017938">
    <property type="entry name" value="Riboflavin_synthase-like_b-brl"/>
</dbReference>
<dbReference type="Gene3D" id="2.40.30.10">
    <property type="entry name" value="Translation factors"/>
    <property type="match status" value="1"/>
</dbReference>
<comment type="similarity">
    <text evidence="10">Belongs to the globin family.</text>
</comment>
<dbReference type="InterPro" id="IPR001433">
    <property type="entry name" value="OxRdtase_FAD/NAD-bd"/>
</dbReference>
<dbReference type="Gene3D" id="1.10.490.10">
    <property type="entry name" value="Globins"/>
    <property type="match status" value="1"/>
</dbReference>
<dbReference type="InterPro" id="IPR017927">
    <property type="entry name" value="FAD-bd_FR_type"/>
</dbReference>
<keyword evidence="4 10" id="KW-0561">Oxygen transport</keyword>
<keyword evidence="10" id="KW-0813">Transport</keyword>
<dbReference type="SUPFAM" id="SSF63380">
    <property type="entry name" value="Riboflavin synthase domain-like"/>
    <property type="match status" value="1"/>
</dbReference>
<comment type="catalytic activity">
    <reaction evidence="9">
        <text>2 nitric oxide + NADPH + 2 O2 = 2 nitrate + NADP(+) + H(+)</text>
        <dbReference type="Rhea" id="RHEA:19465"/>
        <dbReference type="ChEBI" id="CHEBI:15378"/>
        <dbReference type="ChEBI" id="CHEBI:15379"/>
        <dbReference type="ChEBI" id="CHEBI:16480"/>
        <dbReference type="ChEBI" id="CHEBI:17632"/>
        <dbReference type="ChEBI" id="CHEBI:57783"/>
        <dbReference type="ChEBI" id="CHEBI:58349"/>
        <dbReference type="EC" id="1.14.12.17"/>
    </reaction>
</comment>
<comment type="similarity">
    <text evidence="1">In the C-terminal section; belongs to the flavoprotein pyridine nucleotide cytochrome reductase family.</text>
</comment>
<evidence type="ECO:0000256" key="4">
    <source>
        <dbReference type="ARBA" id="ARBA00022621"/>
    </source>
</evidence>
<evidence type="ECO:0000256" key="5">
    <source>
        <dbReference type="ARBA" id="ARBA00022723"/>
    </source>
</evidence>
<dbReference type="PROSITE" id="PS51384">
    <property type="entry name" value="FAD_FR"/>
    <property type="match status" value="1"/>
</dbReference>
<evidence type="ECO:0000256" key="9">
    <source>
        <dbReference type="ARBA" id="ARBA00049433"/>
    </source>
</evidence>
<keyword evidence="13" id="KW-0560">Oxidoreductase</keyword>
<sequence length="395" mass="44750">MIDSKTVEIIKSTVPVLEVHGEEITKVFYKRLFKYNPELRSIFNMTHQKKGTQQKVLANAVFKYASFIDKPEMLGSLVEAIVEKHTSLSITKEMYPIVGENLLKAIKEVLGDAATDEIMMAWEKAYGVLATILINKEESIYKSREQKVGGYRGKKEYIVIKKEVENTVVTSFYLKRKDGLPVPSFKAGQYIALTVEIPDSTHRHTRNYSLSDITGKDYLRISVKKEEGNPDGIVSNFLHNYIEVGDVLELGMPSGEFVLNKSEKPLVLIGAGIGITPLMSMYKETQLKSNRQIIFIQCALNSETHSFRKEIVNEKSTTAVVYSNPLGKDKLGVDYDYEGFLNLEILQNLNITKNADFYFCGPTPFMKHMLSILSKLEVATENIHYEFFGPIEELV</sequence>
<evidence type="ECO:0000313" key="13">
    <source>
        <dbReference type="EMBL" id="CAL2108255.1"/>
    </source>
</evidence>
<dbReference type="PROSITE" id="PS01033">
    <property type="entry name" value="GLOBIN"/>
    <property type="match status" value="1"/>
</dbReference>
<dbReference type="InterPro" id="IPR039261">
    <property type="entry name" value="FNR_nucleotide-bd"/>
</dbReference>
<feature type="domain" description="FAD-binding FR-type" evidence="12">
    <location>
        <begin position="152"/>
        <end position="260"/>
    </location>
</feature>
<name>A0ABP1FCZ9_9FLAO</name>
<dbReference type="Pfam" id="PF00175">
    <property type="entry name" value="NAD_binding_1"/>
    <property type="match status" value="1"/>
</dbReference>
<dbReference type="SUPFAM" id="SSF46458">
    <property type="entry name" value="Globin-like"/>
    <property type="match status" value="1"/>
</dbReference>
<evidence type="ECO:0000256" key="8">
    <source>
        <dbReference type="ARBA" id="ARBA00048649"/>
    </source>
</evidence>
<evidence type="ECO:0000259" key="12">
    <source>
        <dbReference type="PROSITE" id="PS51384"/>
    </source>
</evidence>
<dbReference type="InterPro" id="IPR000971">
    <property type="entry name" value="Globin"/>
</dbReference>
<dbReference type="SUPFAM" id="SSF52343">
    <property type="entry name" value="Ferredoxin reductase-like, C-terminal NADP-linked domain"/>
    <property type="match status" value="1"/>
</dbReference>